<dbReference type="Proteomes" id="UP000270924">
    <property type="component" value="Unassembled WGS sequence"/>
</dbReference>
<evidence type="ECO:0000313" key="10">
    <source>
        <dbReference type="Proteomes" id="UP000270924"/>
    </source>
</evidence>
<dbReference type="AlphaFoldDB" id="A0A3P7EK90"/>
<dbReference type="GO" id="GO:0006357">
    <property type="term" value="P:regulation of transcription by RNA polymerase II"/>
    <property type="evidence" value="ECO:0007669"/>
    <property type="project" value="UniProtKB-ARBA"/>
</dbReference>
<evidence type="ECO:0000256" key="4">
    <source>
        <dbReference type="ARBA" id="ARBA00022771"/>
    </source>
</evidence>
<dbReference type="InParanoid" id="A0A3P7EK90"/>
<accession>A0A3P7EK90</accession>
<keyword evidence="3" id="KW-0677">Repeat</keyword>
<keyword evidence="5" id="KW-0862">Zinc</keyword>
<evidence type="ECO:0000256" key="6">
    <source>
        <dbReference type="ARBA" id="ARBA00023015"/>
    </source>
</evidence>
<keyword evidence="10" id="KW-1185">Reference proteome</keyword>
<dbReference type="EMBL" id="UYWW01009541">
    <property type="protein sequence ID" value="VDM16837.1"/>
    <property type="molecule type" value="Genomic_DNA"/>
</dbReference>
<comment type="subcellular location">
    <subcellularLocation>
        <location evidence="1">Nucleus</location>
    </subcellularLocation>
</comment>
<evidence type="ECO:0000313" key="9">
    <source>
        <dbReference type="EMBL" id="VDM16837.1"/>
    </source>
</evidence>
<evidence type="ECO:0000256" key="7">
    <source>
        <dbReference type="ARBA" id="ARBA00023163"/>
    </source>
</evidence>
<dbReference type="FunFam" id="3.30.160.60:FF:001289">
    <property type="entry name" value="Zinc finger protein 574"/>
    <property type="match status" value="1"/>
</dbReference>
<dbReference type="GO" id="GO:0005634">
    <property type="term" value="C:nucleus"/>
    <property type="evidence" value="ECO:0007669"/>
    <property type="project" value="UniProtKB-SubCell"/>
</dbReference>
<reference evidence="9 10" key="1">
    <citation type="submission" date="2018-11" db="EMBL/GenBank/DDBJ databases">
        <authorList>
            <consortium name="Pathogen Informatics"/>
        </authorList>
    </citation>
    <scope>NUCLEOTIDE SEQUENCE [LARGE SCALE GENOMIC DNA]</scope>
</reference>
<name>A0A3P7EK90_WUCBA</name>
<dbReference type="SUPFAM" id="SSF57667">
    <property type="entry name" value="beta-beta-alpha zinc fingers"/>
    <property type="match status" value="1"/>
</dbReference>
<evidence type="ECO:0000256" key="8">
    <source>
        <dbReference type="ARBA" id="ARBA00023242"/>
    </source>
</evidence>
<keyword evidence="8" id="KW-0539">Nucleus</keyword>
<evidence type="ECO:0008006" key="11">
    <source>
        <dbReference type="Google" id="ProtNLM"/>
    </source>
</evidence>
<dbReference type="Gene3D" id="3.30.160.60">
    <property type="entry name" value="Classic Zinc Finger"/>
    <property type="match status" value="2"/>
</dbReference>
<evidence type="ECO:0000256" key="5">
    <source>
        <dbReference type="ARBA" id="ARBA00022833"/>
    </source>
</evidence>
<protein>
    <recommendedName>
        <fullName evidence="11">C2H2-type domain-containing protein</fullName>
    </recommendedName>
</protein>
<dbReference type="GO" id="GO:0008270">
    <property type="term" value="F:zinc ion binding"/>
    <property type="evidence" value="ECO:0007669"/>
    <property type="project" value="UniProtKB-KW"/>
</dbReference>
<gene>
    <name evidence="9" type="ORF">WBA_LOCUS9538</name>
</gene>
<evidence type="ECO:0000256" key="2">
    <source>
        <dbReference type="ARBA" id="ARBA00022723"/>
    </source>
</evidence>
<proteinExistence type="predicted"/>
<dbReference type="OrthoDB" id="654211at2759"/>
<organism evidence="9 10">
    <name type="scientific">Wuchereria bancrofti</name>
    <dbReference type="NCBI Taxonomy" id="6293"/>
    <lineage>
        <taxon>Eukaryota</taxon>
        <taxon>Metazoa</taxon>
        <taxon>Ecdysozoa</taxon>
        <taxon>Nematoda</taxon>
        <taxon>Chromadorea</taxon>
        <taxon>Rhabditida</taxon>
        <taxon>Spirurina</taxon>
        <taxon>Spiruromorpha</taxon>
        <taxon>Filarioidea</taxon>
        <taxon>Onchocercidae</taxon>
        <taxon>Wuchereria</taxon>
    </lineage>
</organism>
<keyword evidence="6" id="KW-0805">Transcription regulation</keyword>
<dbReference type="InterPro" id="IPR036236">
    <property type="entry name" value="Znf_C2H2_sf"/>
</dbReference>
<keyword evidence="7" id="KW-0804">Transcription</keyword>
<evidence type="ECO:0000256" key="1">
    <source>
        <dbReference type="ARBA" id="ARBA00004123"/>
    </source>
</evidence>
<keyword evidence="4" id="KW-0863">Zinc-finger</keyword>
<evidence type="ECO:0000256" key="3">
    <source>
        <dbReference type="ARBA" id="ARBA00022737"/>
    </source>
</evidence>
<keyword evidence="2" id="KW-0479">Metal-binding</keyword>
<sequence length="49" mass="5943">MKRHMMIHTGEKPCSCSICKKNFNQFSNMKRHMIYIRTKSGLRSHMYNH</sequence>